<sequence>MGARNPVTWLGSPAFPDAARAALADTQQRSNLRHATGIIRAKRADAVAELDDWERLRLAGEASKDEVLANLDTYLERLEASVTARGGVVHWARDAEEANAIVLGLVRATGADEVVKVKSMATAEIGLNEALAAGGVTAVETDLAELIVQLGDDRPSHILVPAIHRNRAEIRDIFRRKMPDVPDDLTDEPRELAEAARRHLRRKFLSTRVAISGANFAVADTGSIVVLESEGNGRMCLTLPDTLITVMGIEKIVPTWSDLEVFLQLLPRSSTAERMNPYTSVWTGVTPGDGPQEFHLVLLDNGRTATLADTVGRQALRCIRCSACLNVCPVYERTGGKAYGSVYPGPIGAILTPQLVADPHDKQAASLPYASSLCGACYEVCPVRINIPEVLVHLRAEAVRAKGKHTPEAIAMAAAAWVFADPKRYERAQRAGSLARLLARGGRISALPWPGSKWTATRDVPAPPKESFRAWWRRTRG</sequence>
<keyword evidence="12" id="KW-1185">Reference proteome</keyword>
<evidence type="ECO:0000256" key="6">
    <source>
        <dbReference type="ARBA" id="ARBA00023004"/>
    </source>
</evidence>
<dbReference type="RefSeq" id="WP_149849097.1">
    <property type="nucleotide sequence ID" value="NZ_VUOB01000015.1"/>
</dbReference>
<gene>
    <name evidence="11" type="ORF">F0L68_09335</name>
</gene>
<keyword evidence="2" id="KW-0004">4Fe-4S</keyword>
<evidence type="ECO:0000256" key="7">
    <source>
        <dbReference type="ARBA" id="ARBA00023014"/>
    </source>
</evidence>
<proteinExistence type="predicted"/>
<reference evidence="11 12" key="1">
    <citation type="submission" date="2019-09" db="EMBL/GenBank/DDBJ databases">
        <title>Goodfellowia gen. nov., a new genus of the Pseudonocardineae related to Actinoalloteichus, containing Goodfellowia coeruleoviolacea gen. nov., comb. nov. gen. nov., comb. nov.</title>
        <authorList>
            <person name="Labeda D."/>
        </authorList>
    </citation>
    <scope>NUCLEOTIDE SEQUENCE [LARGE SCALE GENOMIC DNA]</scope>
    <source>
        <strain evidence="11 12">AN110305</strain>
    </source>
</reference>
<keyword evidence="3" id="KW-0479">Metal-binding</keyword>
<feature type="domain" description="4Fe-4S ferredoxin-type" evidence="10">
    <location>
        <begin position="315"/>
        <end position="385"/>
    </location>
</feature>
<dbReference type="SUPFAM" id="SSF100950">
    <property type="entry name" value="NagB/RpiA/CoA transferase-like"/>
    <property type="match status" value="1"/>
</dbReference>
<dbReference type="SUPFAM" id="SSF46548">
    <property type="entry name" value="alpha-helical ferredoxin"/>
    <property type="match status" value="1"/>
</dbReference>
<dbReference type="Pfam" id="PF02589">
    <property type="entry name" value="LUD_dom"/>
    <property type="match status" value="1"/>
</dbReference>
<evidence type="ECO:0000259" key="10">
    <source>
        <dbReference type="Pfam" id="PF13183"/>
    </source>
</evidence>
<dbReference type="Gene3D" id="3.40.50.10420">
    <property type="entry name" value="NagB/RpiA/CoA transferase-like"/>
    <property type="match status" value="1"/>
</dbReference>
<keyword evidence="7" id="KW-0411">Iron-sulfur</keyword>
<dbReference type="OrthoDB" id="9782337at2"/>
<keyword evidence="6" id="KW-0408">Iron</keyword>
<evidence type="ECO:0000256" key="2">
    <source>
        <dbReference type="ARBA" id="ARBA00022485"/>
    </source>
</evidence>
<organism evidence="11 12">
    <name type="scientific">Solihabitans fulvus</name>
    <dbReference type="NCBI Taxonomy" id="1892852"/>
    <lineage>
        <taxon>Bacteria</taxon>
        <taxon>Bacillati</taxon>
        <taxon>Actinomycetota</taxon>
        <taxon>Actinomycetes</taxon>
        <taxon>Pseudonocardiales</taxon>
        <taxon>Pseudonocardiaceae</taxon>
        <taxon>Solihabitans</taxon>
    </lineage>
</organism>
<evidence type="ECO:0000259" key="8">
    <source>
        <dbReference type="Pfam" id="PF02589"/>
    </source>
</evidence>
<dbReference type="Proteomes" id="UP000323454">
    <property type="component" value="Unassembled WGS sequence"/>
</dbReference>
<comment type="caution">
    <text evidence="11">The sequence shown here is derived from an EMBL/GenBank/DDBJ whole genome shotgun (WGS) entry which is preliminary data.</text>
</comment>
<keyword evidence="5" id="KW-0249">Electron transport</keyword>
<evidence type="ECO:0000256" key="4">
    <source>
        <dbReference type="ARBA" id="ARBA00022737"/>
    </source>
</evidence>
<dbReference type="InterPro" id="IPR024569">
    <property type="entry name" value="LutB_C"/>
</dbReference>
<keyword evidence="1" id="KW-0813">Transport</keyword>
<feature type="domain" description="Lactate utilization protein B C-terminal" evidence="9">
    <location>
        <begin position="403"/>
        <end position="474"/>
    </location>
</feature>
<dbReference type="PROSITE" id="PS00198">
    <property type="entry name" value="4FE4S_FER_1"/>
    <property type="match status" value="1"/>
</dbReference>
<dbReference type="GO" id="GO:0046872">
    <property type="term" value="F:metal ion binding"/>
    <property type="evidence" value="ECO:0007669"/>
    <property type="project" value="UniProtKB-KW"/>
</dbReference>
<evidence type="ECO:0000313" key="11">
    <source>
        <dbReference type="EMBL" id="KAA2263685.1"/>
    </source>
</evidence>
<dbReference type="EMBL" id="VUOB01000015">
    <property type="protein sequence ID" value="KAA2263685.1"/>
    <property type="molecule type" value="Genomic_DNA"/>
</dbReference>
<dbReference type="GO" id="GO:0051539">
    <property type="term" value="F:4 iron, 4 sulfur cluster binding"/>
    <property type="evidence" value="ECO:0007669"/>
    <property type="project" value="UniProtKB-KW"/>
</dbReference>
<dbReference type="InterPro" id="IPR004452">
    <property type="entry name" value="LutB/LldF"/>
</dbReference>
<dbReference type="Pfam" id="PF11870">
    <property type="entry name" value="LutB_C"/>
    <property type="match status" value="1"/>
</dbReference>
<name>A0A5B2XKP5_9PSEU</name>
<dbReference type="PANTHER" id="PTHR47153:SF2">
    <property type="entry name" value="LACTATE UTILIZATION PROTEIN B"/>
    <property type="match status" value="1"/>
</dbReference>
<feature type="domain" description="LUD" evidence="8">
    <location>
        <begin position="75"/>
        <end position="298"/>
    </location>
</feature>
<dbReference type="Pfam" id="PF13183">
    <property type="entry name" value="Fer4_8"/>
    <property type="match status" value="1"/>
</dbReference>
<dbReference type="NCBIfam" id="TIGR00273">
    <property type="entry name" value="LutB/LldF family L-lactate oxidation iron-sulfur protein"/>
    <property type="match status" value="1"/>
</dbReference>
<dbReference type="InterPro" id="IPR017900">
    <property type="entry name" value="4Fe4S_Fe_S_CS"/>
</dbReference>
<dbReference type="InterPro" id="IPR037171">
    <property type="entry name" value="NagB/RpiA_transferase-like"/>
</dbReference>
<evidence type="ECO:0000256" key="3">
    <source>
        <dbReference type="ARBA" id="ARBA00022723"/>
    </source>
</evidence>
<dbReference type="InterPro" id="IPR009051">
    <property type="entry name" value="Helical_ferredxn"/>
</dbReference>
<dbReference type="InterPro" id="IPR003741">
    <property type="entry name" value="LUD_dom"/>
</dbReference>
<accession>A0A5B2XKP5</accession>
<dbReference type="Gene3D" id="1.10.1060.10">
    <property type="entry name" value="Alpha-helical ferredoxin"/>
    <property type="match status" value="1"/>
</dbReference>
<dbReference type="AlphaFoldDB" id="A0A5B2XKP5"/>
<keyword evidence="4" id="KW-0677">Repeat</keyword>
<dbReference type="InterPro" id="IPR017896">
    <property type="entry name" value="4Fe4S_Fe-S-bd"/>
</dbReference>
<dbReference type="InterPro" id="IPR024185">
    <property type="entry name" value="FTHF_cligase-like_sf"/>
</dbReference>
<evidence type="ECO:0000259" key="9">
    <source>
        <dbReference type="Pfam" id="PF11870"/>
    </source>
</evidence>
<protein>
    <submittedName>
        <fullName evidence="11">Iron-sulfur cluster-binding protein</fullName>
    </submittedName>
</protein>
<dbReference type="GO" id="GO:0006089">
    <property type="term" value="P:lactate metabolic process"/>
    <property type="evidence" value="ECO:0007669"/>
    <property type="project" value="InterPro"/>
</dbReference>
<dbReference type="PANTHER" id="PTHR47153">
    <property type="entry name" value="LACTATE UTILIZATION PROTEIN B"/>
    <property type="match status" value="1"/>
</dbReference>
<evidence type="ECO:0000256" key="5">
    <source>
        <dbReference type="ARBA" id="ARBA00022982"/>
    </source>
</evidence>
<evidence type="ECO:0000256" key="1">
    <source>
        <dbReference type="ARBA" id="ARBA00022448"/>
    </source>
</evidence>
<reference evidence="11 12" key="2">
    <citation type="submission" date="2019-09" db="EMBL/GenBank/DDBJ databases">
        <authorList>
            <person name="Jin C."/>
        </authorList>
    </citation>
    <scope>NUCLEOTIDE SEQUENCE [LARGE SCALE GENOMIC DNA]</scope>
    <source>
        <strain evidence="11 12">AN110305</strain>
    </source>
</reference>
<evidence type="ECO:0000313" key="12">
    <source>
        <dbReference type="Proteomes" id="UP000323454"/>
    </source>
</evidence>